<gene>
    <name evidence="1" type="ORF">CT690_05170</name>
</gene>
<accession>A0A318P3W3</accession>
<comment type="caution">
    <text evidence="1">The sequence shown here is derived from an EMBL/GenBank/DDBJ whole genome shotgun (WGS) entry which is preliminary data.</text>
</comment>
<sequence>MTALQNAHFAVPDLKLAHGLTPAIVSRPPLLTRKALNIPRVLSLRIMMAESLGGSMKVVNLLRDAPHLTLSLRRVVLPGNAAVNTSRASNPC</sequence>
<proteinExistence type="predicted"/>
<reference evidence="1 2" key="1">
    <citation type="submission" date="2017-11" db="EMBL/GenBank/DDBJ databases">
        <title>Genome sequence of the oocydin A producing rhizobacterium Serratia plymuthica 4Rx5.</title>
        <authorList>
            <person name="Matilla M.A."/>
            <person name="Udaondo Z."/>
            <person name="Salmond G.P.C."/>
        </authorList>
    </citation>
    <scope>NUCLEOTIDE SEQUENCE [LARGE SCALE GENOMIC DNA]</scope>
    <source>
        <strain evidence="1 2">4Rx5</strain>
    </source>
</reference>
<organism evidence="1 2">
    <name type="scientific">Serratia plymuthica</name>
    <dbReference type="NCBI Taxonomy" id="82996"/>
    <lineage>
        <taxon>Bacteria</taxon>
        <taxon>Pseudomonadati</taxon>
        <taxon>Pseudomonadota</taxon>
        <taxon>Gammaproteobacteria</taxon>
        <taxon>Enterobacterales</taxon>
        <taxon>Yersiniaceae</taxon>
        <taxon>Serratia</taxon>
    </lineage>
</organism>
<dbReference type="EMBL" id="PESE01000001">
    <property type="protein sequence ID" value="PYD40684.1"/>
    <property type="molecule type" value="Genomic_DNA"/>
</dbReference>
<dbReference type="AlphaFoldDB" id="A0A318P3W3"/>
<name>A0A318P3W3_SERPL</name>
<evidence type="ECO:0000313" key="1">
    <source>
        <dbReference type="EMBL" id="PYD40684.1"/>
    </source>
</evidence>
<dbReference type="Proteomes" id="UP000248196">
    <property type="component" value="Unassembled WGS sequence"/>
</dbReference>
<evidence type="ECO:0000313" key="2">
    <source>
        <dbReference type="Proteomes" id="UP000248196"/>
    </source>
</evidence>
<protein>
    <submittedName>
        <fullName evidence="1">Uncharacterized protein</fullName>
    </submittedName>
</protein>